<dbReference type="InterPro" id="IPR000873">
    <property type="entry name" value="AMP-dep_synth/lig_dom"/>
</dbReference>
<keyword evidence="6" id="KW-1185">Reference proteome</keyword>
<keyword evidence="2" id="KW-0436">Ligase</keyword>
<dbReference type="EMBL" id="JABFCX010000002">
    <property type="protein sequence ID" value="NNU16137.1"/>
    <property type="molecule type" value="Genomic_DNA"/>
</dbReference>
<dbReference type="GO" id="GO:0031956">
    <property type="term" value="F:medium-chain fatty acid-CoA ligase activity"/>
    <property type="evidence" value="ECO:0007669"/>
    <property type="project" value="TreeGrafter"/>
</dbReference>
<feature type="compositionally biased region" description="Basic and acidic residues" evidence="3">
    <location>
        <begin position="31"/>
        <end position="48"/>
    </location>
</feature>
<dbReference type="Proteomes" id="UP000536835">
    <property type="component" value="Unassembled WGS sequence"/>
</dbReference>
<dbReference type="PROSITE" id="PS00455">
    <property type="entry name" value="AMP_BINDING"/>
    <property type="match status" value="1"/>
</dbReference>
<organism evidence="5 6">
    <name type="scientific">Parvularcula mediterranea</name>
    <dbReference type="NCBI Taxonomy" id="2732508"/>
    <lineage>
        <taxon>Bacteria</taxon>
        <taxon>Pseudomonadati</taxon>
        <taxon>Pseudomonadota</taxon>
        <taxon>Alphaproteobacteria</taxon>
        <taxon>Parvularculales</taxon>
        <taxon>Parvularculaceae</taxon>
        <taxon>Parvularcula</taxon>
    </lineage>
</organism>
<protein>
    <submittedName>
        <fullName evidence="5">AMP-binding protein</fullName>
    </submittedName>
</protein>
<proteinExistence type="inferred from homology"/>
<dbReference type="Gene3D" id="3.30.300.30">
    <property type="match status" value="1"/>
</dbReference>
<dbReference type="GO" id="GO:0006631">
    <property type="term" value="P:fatty acid metabolic process"/>
    <property type="evidence" value="ECO:0007669"/>
    <property type="project" value="TreeGrafter"/>
</dbReference>
<name>A0A7Y3RMS0_9PROT</name>
<dbReference type="InterPro" id="IPR045851">
    <property type="entry name" value="AMP-bd_C_sf"/>
</dbReference>
<comment type="caution">
    <text evidence="5">The sequence shown here is derived from an EMBL/GenBank/DDBJ whole genome shotgun (WGS) entry which is preliminary data.</text>
</comment>
<dbReference type="InterPro" id="IPR042099">
    <property type="entry name" value="ANL_N_sf"/>
</dbReference>
<accession>A0A7Y3RMS0</accession>
<evidence type="ECO:0000259" key="4">
    <source>
        <dbReference type="Pfam" id="PF00501"/>
    </source>
</evidence>
<dbReference type="PANTHER" id="PTHR43201:SF5">
    <property type="entry name" value="MEDIUM-CHAIN ACYL-COA LIGASE ACSF2, MITOCHONDRIAL"/>
    <property type="match status" value="1"/>
</dbReference>
<dbReference type="SUPFAM" id="SSF56801">
    <property type="entry name" value="Acetyl-CoA synthetase-like"/>
    <property type="match status" value="1"/>
</dbReference>
<feature type="domain" description="AMP-dependent synthetase/ligase" evidence="4">
    <location>
        <begin position="74"/>
        <end position="425"/>
    </location>
</feature>
<dbReference type="RefSeq" id="WP_173198116.1">
    <property type="nucleotide sequence ID" value="NZ_JABFCX010000002.1"/>
</dbReference>
<evidence type="ECO:0000313" key="6">
    <source>
        <dbReference type="Proteomes" id="UP000536835"/>
    </source>
</evidence>
<comment type="similarity">
    <text evidence="1">Belongs to the ATP-dependent AMP-binding enzyme family.</text>
</comment>
<evidence type="ECO:0000256" key="3">
    <source>
        <dbReference type="SAM" id="MobiDB-lite"/>
    </source>
</evidence>
<dbReference type="AlphaFoldDB" id="A0A7Y3RMS0"/>
<dbReference type="Gene3D" id="3.40.50.12780">
    <property type="entry name" value="N-terminal domain of ligase-like"/>
    <property type="match status" value="1"/>
</dbReference>
<evidence type="ECO:0000313" key="5">
    <source>
        <dbReference type="EMBL" id="NNU16137.1"/>
    </source>
</evidence>
<dbReference type="Pfam" id="PF00501">
    <property type="entry name" value="AMP-binding"/>
    <property type="match status" value="1"/>
</dbReference>
<dbReference type="PANTHER" id="PTHR43201">
    <property type="entry name" value="ACYL-COA SYNTHETASE"/>
    <property type="match status" value="1"/>
</dbReference>
<feature type="region of interest" description="Disordered" evidence="3">
    <location>
        <begin position="1"/>
        <end position="25"/>
    </location>
</feature>
<reference evidence="5 6" key="1">
    <citation type="submission" date="2020-05" db="EMBL/GenBank/DDBJ databases">
        <title>Parvularcula mediterraneae sp. nov., isolated from polypropylene straw from shallow seawater of the seashore of Laganas in Zakynthos island, Greece.</title>
        <authorList>
            <person name="Szabo I."/>
            <person name="Al-Omari J."/>
            <person name="Rado J."/>
            <person name="Szerdahelyi G.S."/>
        </authorList>
    </citation>
    <scope>NUCLEOTIDE SEQUENCE [LARGE SCALE GENOMIC DNA]</scope>
    <source>
        <strain evidence="5 6">ZS-1/3</strain>
    </source>
</reference>
<evidence type="ECO:0000256" key="1">
    <source>
        <dbReference type="ARBA" id="ARBA00006432"/>
    </source>
</evidence>
<evidence type="ECO:0000256" key="2">
    <source>
        <dbReference type="ARBA" id="ARBA00022598"/>
    </source>
</evidence>
<dbReference type="InterPro" id="IPR020845">
    <property type="entry name" value="AMP-binding_CS"/>
</dbReference>
<feature type="region of interest" description="Disordered" evidence="3">
    <location>
        <begin position="31"/>
        <end position="50"/>
    </location>
</feature>
<gene>
    <name evidence="5" type="ORF">HK107_07355</name>
</gene>
<sequence>MDGAQAVDQNKVNEDEPAPVEDKVKAKIEAADKREEEAAKKAREEAAKRSRRRIWARSRSTVFSKVVEAKNKFGASKIAFSEPEGREISYQDVVRGAFALGNAFSKFTKRGENVGVLLPTSAGGIITILGLHCDGRVAAMLNFTAGEKALFSALETADIKHIITSSKFIEIAQLEPLVDALSSKAQIHILEDIKEGLGGGDKARAAIGEKLPFLVRRGVKPDSPAVILFTSGTEGKPKGVVLTHANLVANVEQVMSHVQLEPEDVFFNPLPIFHSYGLTGGSLFPLIGGHKQVAYPSPLHVKIIPEMIKRHEATILFGTDTFVTRYLKQAKPGALSTLRYAVCGAEKVRDETRNLARRKFGFSVLEGYGATEAAPVVAVNQPGDIRPGTVGKVLPGIETRIEPVEGLSGGGRLYVRGPNIMAGYLDPETKEVIPPEGGWHDTGDVVTIDGGGYVAIRGRIKRFAKISGEMVSLAVVENCASVVWPDAVHAAVIMPDPKKGEQIILLTEEEDPNRSELLSWAQTHGVPELAVPKKVLHVEDIPVLGTGKVDYVTLQRKAEELIAEAEEHQKQAAE</sequence>